<reference evidence="1 2" key="1">
    <citation type="journal article" date="2016" name="Mol. Biol. Evol.">
        <title>Comparative Genomics of Early-Diverging Mushroom-Forming Fungi Provides Insights into the Origins of Lignocellulose Decay Capabilities.</title>
        <authorList>
            <person name="Nagy L.G."/>
            <person name="Riley R."/>
            <person name="Tritt A."/>
            <person name="Adam C."/>
            <person name="Daum C."/>
            <person name="Floudas D."/>
            <person name="Sun H."/>
            <person name="Yadav J.S."/>
            <person name="Pangilinan J."/>
            <person name="Larsson K.H."/>
            <person name="Matsuura K."/>
            <person name="Barry K."/>
            <person name="Labutti K."/>
            <person name="Kuo R."/>
            <person name="Ohm R.A."/>
            <person name="Bhattacharya S.S."/>
            <person name="Shirouzu T."/>
            <person name="Yoshinaga Y."/>
            <person name="Martin F.M."/>
            <person name="Grigoriev I.V."/>
            <person name="Hibbett D.S."/>
        </authorList>
    </citation>
    <scope>NUCLEOTIDE SEQUENCE [LARGE SCALE GENOMIC DNA]</scope>
    <source>
        <strain evidence="1 2">HHB10207 ss-3</strain>
    </source>
</reference>
<keyword evidence="2" id="KW-1185">Reference proteome</keyword>
<accession>A0A166AP73</accession>
<dbReference type="EMBL" id="KV428136">
    <property type="protein sequence ID" value="KZT35532.1"/>
    <property type="molecule type" value="Genomic_DNA"/>
</dbReference>
<name>A0A166AP73_9AGAM</name>
<sequence length="150" mass="16650">MRDLGRICDGGGIFSGLERGLEPRCYRFAMSSVARLARSRGILSARQYSKRALPSLPEVEVDELGVPVRPTWSVNELLSSYPKPTLSDEKFKRLHELSALVPPQEGTPEHAELKSRMEELIRLVEAVKLVDTSSVADPLASPFSDEELKS</sequence>
<evidence type="ECO:0000313" key="1">
    <source>
        <dbReference type="EMBL" id="KZT35532.1"/>
    </source>
</evidence>
<organism evidence="1 2">
    <name type="scientific">Sistotremastrum suecicum HHB10207 ss-3</name>
    <dbReference type="NCBI Taxonomy" id="1314776"/>
    <lineage>
        <taxon>Eukaryota</taxon>
        <taxon>Fungi</taxon>
        <taxon>Dikarya</taxon>
        <taxon>Basidiomycota</taxon>
        <taxon>Agaricomycotina</taxon>
        <taxon>Agaricomycetes</taxon>
        <taxon>Sistotremastrales</taxon>
        <taxon>Sistotremastraceae</taxon>
        <taxon>Sistotremastrum</taxon>
    </lineage>
</organism>
<dbReference type="OrthoDB" id="5522061at2759"/>
<gene>
    <name evidence="1" type="ORF">SISSUDRAFT_158756</name>
</gene>
<protein>
    <submittedName>
        <fullName evidence="1">Uncharacterized protein</fullName>
    </submittedName>
</protein>
<proteinExistence type="predicted"/>
<dbReference type="Proteomes" id="UP000076798">
    <property type="component" value="Unassembled WGS sequence"/>
</dbReference>
<dbReference type="AlphaFoldDB" id="A0A166AP73"/>
<evidence type="ECO:0000313" key="2">
    <source>
        <dbReference type="Proteomes" id="UP000076798"/>
    </source>
</evidence>